<evidence type="ECO:0000256" key="3">
    <source>
        <dbReference type="ARBA" id="ARBA00023295"/>
    </source>
</evidence>
<dbReference type="PROSITE" id="PS01182">
    <property type="entry name" value="GLYCOSYL_HYDROL_F35"/>
    <property type="match status" value="1"/>
</dbReference>
<comment type="caution">
    <text evidence="10">The sequence shown here is derived from an EMBL/GenBank/DDBJ whole genome shotgun (WGS) entry which is preliminary data.</text>
</comment>
<dbReference type="Pfam" id="PF21317">
    <property type="entry name" value="BetaGal_ABD_1"/>
    <property type="match status" value="1"/>
</dbReference>
<reference evidence="11" key="1">
    <citation type="submission" date="2017-08" db="EMBL/GenBank/DDBJ databases">
        <title>Draft genome sequence of Lactococcus sp. strain Rs-Y01, isolated from the gut of the lower termite Reticulitermes speratus.</title>
        <authorList>
            <person name="Ohkuma M."/>
            <person name="Yuki M."/>
        </authorList>
    </citation>
    <scope>NUCLEOTIDE SEQUENCE [LARGE SCALE GENOMIC DNA]</scope>
    <source>
        <strain evidence="11">Rs-Y01</strain>
    </source>
</reference>
<evidence type="ECO:0000256" key="1">
    <source>
        <dbReference type="ARBA" id="ARBA00009809"/>
    </source>
</evidence>
<gene>
    <name evidence="10" type="ORF">RsY01_725</name>
</gene>
<dbReference type="SUPFAM" id="SSF49785">
    <property type="entry name" value="Galactose-binding domain-like"/>
    <property type="match status" value="1"/>
</dbReference>
<feature type="domain" description="Glycoside hydrolase 35 catalytic" evidence="7">
    <location>
        <begin position="32"/>
        <end position="352"/>
    </location>
</feature>
<dbReference type="Pfam" id="PF01301">
    <property type="entry name" value="Glyco_hydro_35"/>
    <property type="match status" value="1"/>
</dbReference>
<dbReference type="Gene3D" id="2.60.120.260">
    <property type="entry name" value="Galactose-binding domain-like"/>
    <property type="match status" value="2"/>
</dbReference>
<dbReference type="Proteomes" id="UP000218689">
    <property type="component" value="Unassembled WGS sequence"/>
</dbReference>
<evidence type="ECO:0000256" key="5">
    <source>
        <dbReference type="RuleBase" id="RU000675"/>
    </source>
</evidence>
<keyword evidence="11" id="KW-1185">Reference proteome</keyword>
<name>A0A224XBX5_9LACT</name>
<dbReference type="InterPro" id="IPR048912">
    <property type="entry name" value="BetaGal1-like_ABD1"/>
</dbReference>
<accession>A0A224XBX5</accession>
<dbReference type="PRINTS" id="PR00742">
    <property type="entry name" value="GLHYDRLASE35"/>
</dbReference>
<dbReference type="GO" id="GO:0005975">
    <property type="term" value="P:carbohydrate metabolic process"/>
    <property type="evidence" value="ECO:0007669"/>
    <property type="project" value="InterPro"/>
</dbReference>
<dbReference type="AlphaFoldDB" id="A0A224XBX5"/>
<evidence type="ECO:0000259" key="9">
    <source>
        <dbReference type="Pfam" id="PF21467"/>
    </source>
</evidence>
<evidence type="ECO:0000313" key="10">
    <source>
        <dbReference type="EMBL" id="GAX47143.1"/>
    </source>
</evidence>
<dbReference type="GO" id="GO:0004565">
    <property type="term" value="F:beta-galactosidase activity"/>
    <property type="evidence" value="ECO:0007669"/>
    <property type="project" value="UniProtKB-EC"/>
</dbReference>
<dbReference type="EC" id="3.2.1.23" evidence="5"/>
<comment type="similarity">
    <text evidence="1 6">Belongs to the glycosyl hydrolase 35 family.</text>
</comment>
<dbReference type="FunFam" id="3.20.20.80:FF:000116">
    <property type="entry name" value="Beta-galactosidase 3"/>
    <property type="match status" value="1"/>
</dbReference>
<dbReference type="PIRSF" id="PIRSF006336">
    <property type="entry name" value="B-gal"/>
    <property type="match status" value="1"/>
</dbReference>
<evidence type="ECO:0000259" key="7">
    <source>
        <dbReference type="Pfam" id="PF01301"/>
    </source>
</evidence>
<proteinExistence type="inferred from homology"/>
<evidence type="ECO:0000256" key="4">
    <source>
        <dbReference type="PIRSR" id="PIRSR006336-1"/>
    </source>
</evidence>
<feature type="domain" description="Beta-galactosidase 1-like first all-beta" evidence="8">
    <location>
        <begin position="397"/>
        <end position="513"/>
    </location>
</feature>
<dbReference type="EMBL" id="BEDT01000001">
    <property type="protein sequence ID" value="GAX47143.1"/>
    <property type="molecule type" value="Genomic_DNA"/>
</dbReference>
<dbReference type="Gene3D" id="3.20.20.80">
    <property type="entry name" value="Glycosidases"/>
    <property type="match status" value="1"/>
</dbReference>
<dbReference type="InterPro" id="IPR001944">
    <property type="entry name" value="Glycoside_Hdrlase_35"/>
</dbReference>
<dbReference type="Pfam" id="PF21467">
    <property type="entry name" value="BetaGal_gal-bd"/>
    <property type="match status" value="1"/>
</dbReference>
<keyword evidence="2 5" id="KW-0378">Hydrolase</keyword>
<dbReference type="InterPro" id="IPR048913">
    <property type="entry name" value="BetaGal_gal-bd"/>
</dbReference>
<evidence type="ECO:0000256" key="6">
    <source>
        <dbReference type="RuleBase" id="RU003679"/>
    </source>
</evidence>
<feature type="domain" description="Beta-galactosidase galactose-binding" evidence="9">
    <location>
        <begin position="533"/>
        <end position="591"/>
    </location>
</feature>
<dbReference type="InterPro" id="IPR019801">
    <property type="entry name" value="Glyco_hydro_35_CS"/>
</dbReference>
<dbReference type="InterPro" id="IPR008979">
    <property type="entry name" value="Galactose-bd-like_sf"/>
</dbReference>
<dbReference type="InterPro" id="IPR031330">
    <property type="entry name" value="Gly_Hdrlase_35_cat"/>
</dbReference>
<feature type="active site" description="Proton donor" evidence="4">
    <location>
        <position position="180"/>
    </location>
</feature>
<dbReference type="InterPro" id="IPR026283">
    <property type="entry name" value="B-gal_1-like"/>
</dbReference>
<evidence type="ECO:0000313" key="11">
    <source>
        <dbReference type="Proteomes" id="UP000218689"/>
    </source>
</evidence>
<evidence type="ECO:0000256" key="2">
    <source>
        <dbReference type="ARBA" id="ARBA00022801"/>
    </source>
</evidence>
<dbReference type="SUPFAM" id="SSF51445">
    <property type="entry name" value="(Trans)glycosidases"/>
    <property type="match status" value="1"/>
</dbReference>
<feature type="active site" description="Nucleophile" evidence="4">
    <location>
        <position position="262"/>
    </location>
</feature>
<comment type="catalytic activity">
    <reaction evidence="5">
        <text>Hydrolysis of terminal non-reducing beta-D-galactose residues in beta-D-galactosides.</text>
        <dbReference type="EC" id="3.2.1.23"/>
    </reaction>
</comment>
<sequence>MASCCVNSSLILINIEVLDEEDVVKSFQIEEEFLLDGQPIKIISGAIHYFRIPTNQWEDSLYNLKALGANTVETYIPWNIHEPAEGIFDFSGMKDIVSFVKLAQSLGLMVILRPSAYICAEWEFGGLPAWLLKTPKIRLRSTDKVFMAKVEAYFKELLPKLLPLQITQGGPVIMMQIENEYGSYGMEKEYLRQTKQIMEKYGVVVPLFTSDGAWEAALEAGSLIEDDVLVTGNFGSHSKENVAALVQFMAKHGKKWPVMCMEYWDGWFNRWGEPIIKRDPKDLAQEVKEMLELGSLNLYMFHGGTNFGFYNGCSARETGSMPQITSYDYDALLTESGEPTEKYDLVQKAIKEVCPEVWQAAPRRKQVKYLGNFKVAQSVSLLNTKKTLTQSIASSYPLAMEEVGTGYGYMLYSVALRNNQSEQKLKLVEADDRIQIYLDGEYQATQYQSEIGQELLVGHEKATESITADFLVENLGRVNYGFKFNHSSQSKGIKGGIMQDIHFHQGYQHYPLDFSKEQLAEIDYSAGRNVKQPSFYKVIFELPEVSDTFIDCSAYGKGVVIVNGVNLGRYWQEGPTYSLYCPKDFLRVGENEVVIFETEGVEVKKLVFSEIPIFKH</sequence>
<dbReference type="PANTHER" id="PTHR23421">
    <property type="entry name" value="BETA-GALACTOSIDASE RELATED"/>
    <property type="match status" value="1"/>
</dbReference>
<dbReference type="InterPro" id="IPR017853">
    <property type="entry name" value="GH"/>
</dbReference>
<keyword evidence="3 5" id="KW-0326">Glycosidase</keyword>
<organism evidence="10 11">
    <name type="scientific">Pseudolactococcus reticulitermitis</name>
    <dbReference type="NCBI Taxonomy" id="2025039"/>
    <lineage>
        <taxon>Bacteria</taxon>
        <taxon>Bacillati</taxon>
        <taxon>Bacillota</taxon>
        <taxon>Bacilli</taxon>
        <taxon>Lactobacillales</taxon>
        <taxon>Streptococcaceae</taxon>
        <taxon>Pseudolactococcus</taxon>
    </lineage>
</organism>
<protein>
    <recommendedName>
        <fullName evidence="5">Beta-galactosidase</fullName>
        <ecNumber evidence="5">3.2.1.23</ecNumber>
    </recommendedName>
</protein>
<evidence type="ECO:0000259" key="8">
    <source>
        <dbReference type="Pfam" id="PF21317"/>
    </source>
</evidence>